<keyword evidence="1" id="KW-1133">Transmembrane helix</keyword>
<keyword evidence="1" id="KW-0472">Membrane</keyword>
<evidence type="ECO:0000313" key="2">
    <source>
        <dbReference type="EMBL" id="MBM7803072.1"/>
    </source>
</evidence>
<evidence type="ECO:0000256" key="1">
    <source>
        <dbReference type="SAM" id="Phobius"/>
    </source>
</evidence>
<organism evidence="2 3">
    <name type="scientific">Curtobacterium luteum</name>
    <dbReference type="NCBI Taxonomy" id="33881"/>
    <lineage>
        <taxon>Bacteria</taxon>
        <taxon>Bacillati</taxon>
        <taxon>Actinomycetota</taxon>
        <taxon>Actinomycetes</taxon>
        <taxon>Micrococcales</taxon>
        <taxon>Microbacteriaceae</taxon>
        <taxon>Curtobacterium</taxon>
    </lineage>
</organism>
<dbReference type="Proteomes" id="UP000746584">
    <property type="component" value="Unassembled WGS sequence"/>
</dbReference>
<protein>
    <recommendedName>
        <fullName evidence="4">Gram-positive cocci surface proteins LPxTG domain-containing protein</fullName>
    </recommendedName>
</protein>
<accession>A0ABS2RVP4</accession>
<feature type="transmembrane region" description="Helical" evidence="1">
    <location>
        <begin position="20"/>
        <end position="43"/>
    </location>
</feature>
<dbReference type="EMBL" id="JAFBCG010000001">
    <property type="protein sequence ID" value="MBM7803072.1"/>
    <property type="molecule type" value="Genomic_DNA"/>
</dbReference>
<gene>
    <name evidence="2" type="ORF">JOE58_002323</name>
</gene>
<name>A0ABS2RVP4_9MICO</name>
<comment type="caution">
    <text evidence="2">The sequence shown here is derived from an EMBL/GenBank/DDBJ whole genome shotgun (WGS) entry which is preliminary data.</text>
</comment>
<dbReference type="RefSeq" id="WP_022903289.1">
    <property type="nucleotide sequence ID" value="NZ_BMOI01000003.1"/>
</dbReference>
<keyword evidence="1" id="KW-0812">Transmembrane</keyword>
<evidence type="ECO:0000313" key="3">
    <source>
        <dbReference type="Proteomes" id="UP000746584"/>
    </source>
</evidence>
<proteinExistence type="predicted"/>
<sequence length="49" mass="4904">MSDPAAVSGQPRGDLAFTGAAGLGLGALIALLALAAGAFLLVLRRRRRA</sequence>
<keyword evidence="3" id="KW-1185">Reference proteome</keyword>
<reference evidence="2 3" key="1">
    <citation type="submission" date="2021-01" db="EMBL/GenBank/DDBJ databases">
        <title>Sequencing the genomes of 1000 actinobacteria strains.</title>
        <authorList>
            <person name="Klenk H.-P."/>
        </authorList>
    </citation>
    <scope>NUCLEOTIDE SEQUENCE [LARGE SCALE GENOMIC DNA]</scope>
    <source>
        <strain evidence="2 3">DSM 20542</strain>
    </source>
</reference>
<evidence type="ECO:0008006" key="4">
    <source>
        <dbReference type="Google" id="ProtNLM"/>
    </source>
</evidence>